<dbReference type="AlphaFoldDB" id="A0A8E2DUK9"/>
<name>A0A8E2DUK9_9APHY</name>
<protein>
    <submittedName>
        <fullName evidence="1">Uncharacterized protein</fullName>
    </submittedName>
</protein>
<accession>A0A8E2DUK9</accession>
<evidence type="ECO:0000313" key="2">
    <source>
        <dbReference type="Proteomes" id="UP000250043"/>
    </source>
</evidence>
<sequence length="127" mass="13010">MTSAPQSARAAAAQPACAVTLLEYLLRGGVRRGASRSVAAAPWTALAIPRCARGEPGAGRLRAALITRFHAQLRRTPRALALAPVDGLRVGAARRGPRAVTQCGASALLLEGLAAVPRAPAVSGTRE</sequence>
<dbReference type="EMBL" id="KV722331">
    <property type="protein sequence ID" value="OCH96259.1"/>
    <property type="molecule type" value="Genomic_DNA"/>
</dbReference>
<keyword evidence="2" id="KW-1185">Reference proteome</keyword>
<proteinExistence type="predicted"/>
<reference evidence="1 2" key="1">
    <citation type="submission" date="2016-07" db="EMBL/GenBank/DDBJ databases">
        <title>Draft genome of the white-rot fungus Obba rivulosa 3A-2.</title>
        <authorList>
            <consortium name="DOE Joint Genome Institute"/>
            <person name="Miettinen O."/>
            <person name="Riley R."/>
            <person name="Acob R."/>
            <person name="Barry K."/>
            <person name="Cullen D."/>
            <person name="De Vries R."/>
            <person name="Hainaut M."/>
            <person name="Hatakka A."/>
            <person name="Henrissat B."/>
            <person name="Hilden K."/>
            <person name="Kuo R."/>
            <person name="Labutti K."/>
            <person name="Lipzen A."/>
            <person name="Makela M.R."/>
            <person name="Sandor L."/>
            <person name="Spatafora J.W."/>
            <person name="Grigoriev I.V."/>
            <person name="Hibbett D.S."/>
        </authorList>
    </citation>
    <scope>NUCLEOTIDE SEQUENCE [LARGE SCALE GENOMIC DNA]</scope>
    <source>
        <strain evidence="1 2">3A-2</strain>
    </source>
</reference>
<gene>
    <name evidence="1" type="ORF">OBBRIDRAFT_830148</name>
</gene>
<evidence type="ECO:0000313" key="1">
    <source>
        <dbReference type="EMBL" id="OCH96259.1"/>
    </source>
</evidence>
<dbReference type="Proteomes" id="UP000250043">
    <property type="component" value="Unassembled WGS sequence"/>
</dbReference>
<organism evidence="1 2">
    <name type="scientific">Obba rivulosa</name>
    <dbReference type="NCBI Taxonomy" id="1052685"/>
    <lineage>
        <taxon>Eukaryota</taxon>
        <taxon>Fungi</taxon>
        <taxon>Dikarya</taxon>
        <taxon>Basidiomycota</taxon>
        <taxon>Agaricomycotina</taxon>
        <taxon>Agaricomycetes</taxon>
        <taxon>Polyporales</taxon>
        <taxon>Gelatoporiaceae</taxon>
        <taxon>Obba</taxon>
    </lineage>
</organism>